<name>A0A194XTN4_MOLSC</name>
<evidence type="ECO:0000313" key="2">
    <source>
        <dbReference type="Proteomes" id="UP000070700"/>
    </source>
</evidence>
<dbReference type="InParanoid" id="A0A194XTN4"/>
<proteinExistence type="predicted"/>
<dbReference type="RefSeq" id="XP_018077856.1">
    <property type="nucleotide sequence ID" value="XM_018205648.1"/>
</dbReference>
<dbReference type="KEGG" id="psco:LY89DRAFT_184077"/>
<evidence type="ECO:0000313" key="1">
    <source>
        <dbReference type="EMBL" id="KUJ23501.1"/>
    </source>
</evidence>
<dbReference type="GeneID" id="28815374"/>
<protein>
    <submittedName>
        <fullName evidence="1">Uncharacterized protein</fullName>
    </submittedName>
</protein>
<keyword evidence="2" id="KW-1185">Reference proteome</keyword>
<gene>
    <name evidence="1" type="ORF">LY89DRAFT_184077</name>
</gene>
<reference evidence="1 2" key="1">
    <citation type="submission" date="2015-10" db="EMBL/GenBank/DDBJ databases">
        <title>Full genome of DAOMC 229536 Phialocephala scopiformis, a fungal endophyte of spruce producing the potent anti-insectan compound rugulosin.</title>
        <authorList>
            <consortium name="DOE Joint Genome Institute"/>
            <person name="Walker A.K."/>
            <person name="Frasz S.L."/>
            <person name="Seifert K.A."/>
            <person name="Miller J.D."/>
            <person name="Mondo S.J."/>
            <person name="Labutti K."/>
            <person name="Lipzen A."/>
            <person name="Dockter R."/>
            <person name="Kennedy M."/>
            <person name="Grigoriev I.V."/>
            <person name="Spatafora J.W."/>
        </authorList>
    </citation>
    <scope>NUCLEOTIDE SEQUENCE [LARGE SCALE GENOMIC DNA]</scope>
    <source>
        <strain evidence="1 2">CBS 120377</strain>
    </source>
</reference>
<sequence length="156" mass="17644">MQLRCGLEIIFMEMLEDSTRSGCEGARVRSQCQAPPQGPKATLHQPTAWEGVQGRRMGQPEGAKQQASKQKHRITKWLVVYWRARETVRLCWPELREPQSSKCTLSTRTISCTKSCLSVCLSVLLQVVPRLLSLFLSILFSMGHERTAFHSSSIPE</sequence>
<dbReference type="EMBL" id="KQ947405">
    <property type="protein sequence ID" value="KUJ23501.1"/>
    <property type="molecule type" value="Genomic_DNA"/>
</dbReference>
<dbReference type="Proteomes" id="UP000070700">
    <property type="component" value="Unassembled WGS sequence"/>
</dbReference>
<organism evidence="1 2">
    <name type="scientific">Mollisia scopiformis</name>
    <name type="common">Conifer needle endophyte fungus</name>
    <name type="synonym">Phialocephala scopiformis</name>
    <dbReference type="NCBI Taxonomy" id="149040"/>
    <lineage>
        <taxon>Eukaryota</taxon>
        <taxon>Fungi</taxon>
        <taxon>Dikarya</taxon>
        <taxon>Ascomycota</taxon>
        <taxon>Pezizomycotina</taxon>
        <taxon>Leotiomycetes</taxon>
        <taxon>Helotiales</taxon>
        <taxon>Mollisiaceae</taxon>
        <taxon>Mollisia</taxon>
    </lineage>
</organism>
<accession>A0A194XTN4</accession>
<dbReference type="AlphaFoldDB" id="A0A194XTN4"/>